<evidence type="ECO:0000256" key="7">
    <source>
        <dbReference type="RuleBase" id="RU003792"/>
    </source>
</evidence>
<gene>
    <name evidence="4 9" type="primary">truA</name>
    <name evidence="9" type="ORF">FYJ74_02030</name>
</gene>
<feature type="domain" description="Pseudouridine synthase I TruA alpha/beta" evidence="8">
    <location>
        <begin position="146"/>
        <end position="245"/>
    </location>
</feature>
<evidence type="ECO:0000259" key="8">
    <source>
        <dbReference type="Pfam" id="PF01416"/>
    </source>
</evidence>
<dbReference type="Proteomes" id="UP000473699">
    <property type="component" value="Unassembled WGS sequence"/>
</dbReference>
<dbReference type="CDD" id="cd02570">
    <property type="entry name" value="PseudoU_synth_EcTruA"/>
    <property type="match status" value="1"/>
</dbReference>
<accession>A0A6L5Y9F1</accession>
<evidence type="ECO:0000256" key="3">
    <source>
        <dbReference type="ARBA" id="ARBA00023235"/>
    </source>
</evidence>
<comment type="caution">
    <text evidence="4">Lacks conserved residue(s) required for the propagation of feature annotation.</text>
</comment>
<keyword evidence="3 4" id="KW-0413">Isomerase</keyword>
<comment type="catalytic activity">
    <reaction evidence="4 7">
        <text>uridine(38/39/40) in tRNA = pseudouridine(38/39/40) in tRNA</text>
        <dbReference type="Rhea" id="RHEA:22376"/>
        <dbReference type="Rhea" id="RHEA-COMP:10085"/>
        <dbReference type="Rhea" id="RHEA-COMP:10087"/>
        <dbReference type="ChEBI" id="CHEBI:65314"/>
        <dbReference type="ChEBI" id="CHEBI:65315"/>
        <dbReference type="EC" id="5.4.99.12"/>
    </reaction>
</comment>
<dbReference type="InterPro" id="IPR020094">
    <property type="entry name" value="TruA/RsuA/RluB/E/F_N"/>
</dbReference>
<comment type="subunit">
    <text evidence="4">Homodimer.</text>
</comment>
<dbReference type="InterPro" id="IPR001406">
    <property type="entry name" value="PsdUridine_synth_TruA"/>
</dbReference>
<feature type="domain" description="Pseudouridine synthase I TruA alpha/beta" evidence="8">
    <location>
        <begin position="8"/>
        <end position="102"/>
    </location>
</feature>
<evidence type="ECO:0000256" key="2">
    <source>
        <dbReference type="ARBA" id="ARBA00022694"/>
    </source>
</evidence>
<dbReference type="SUPFAM" id="SSF55120">
    <property type="entry name" value="Pseudouridine synthase"/>
    <property type="match status" value="1"/>
</dbReference>
<dbReference type="AlphaFoldDB" id="A0A6L5Y9F1"/>
<keyword evidence="10" id="KW-1185">Reference proteome</keyword>
<comment type="caution">
    <text evidence="9">The sequence shown here is derived from an EMBL/GenBank/DDBJ whole genome shotgun (WGS) entry which is preliminary data.</text>
</comment>
<evidence type="ECO:0000313" key="10">
    <source>
        <dbReference type="Proteomes" id="UP000473699"/>
    </source>
</evidence>
<keyword evidence="2 4" id="KW-0819">tRNA processing</keyword>
<dbReference type="GO" id="GO:0160147">
    <property type="term" value="F:tRNA pseudouridine(38-40) synthase activity"/>
    <property type="evidence" value="ECO:0007669"/>
    <property type="project" value="UniProtKB-EC"/>
</dbReference>
<reference evidence="9 10" key="1">
    <citation type="submission" date="2019-08" db="EMBL/GenBank/DDBJ databases">
        <title>In-depth cultivation of the pig gut microbiome towards novel bacterial diversity and tailored functional studies.</title>
        <authorList>
            <person name="Wylensek D."/>
            <person name="Hitch T.C.A."/>
            <person name="Clavel T."/>
        </authorList>
    </citation>
    <scope>NUCLEOTIDE SEQUENCE [LARGE SCALE GENOMIC DNA]</scope>
    <source>
        <strain evidence="9 10">SM-530-WT-4B</strain>
    </source>
</reference>
<dbReference type="EC" id="5.4.99.12" evidence="4"/>
<dbReference type="InterPro" id="IPR020097">
    <property type="entry name" value="PsdUridine_synth_TruA_a/b_dom"/>
</dbReference>
<comment type="function">
    <text evidence="4">Formation of pseudouridine at positions 38, 39 and 40 in the anticodon stem and loop of transfer RNAs.</text>
</comment>
<dbReference type="HAMAP" id="MF_00171">
    <property type="entry name" value="TruA"/>
    <property type="match status" value="1"/>
</dbReference>
<comment type="similarity">
    <text evidence="1 4 7">Belongs to the tRNA pseudouridine synthase TruA family.</text>
</comment>
<dbReference type="FunFam" id="3.30.70.580:FF:000001">
    <property type="entry name" value="tRNA pseudouridine synthase A"/>
    <property type="match status" value="1"/>
</dbReference>
<evidence type="ECO:0000256" key="4">
    <source>
        <dbReference type="HAMAP-Rule" id="MF_00171"/>
    </source>
</evidence>
<sequence>MPRYSCVISYDGGKFCGWQTQPNGVTVQESLERVLSLLNGSPVKATGAGRTDAGVHARGQTASFLMDRAWEPRRLLLALNANLPEGAAVAAVRERPLEFDARRDALWREYAFFVWRGSFCYPMMKPYVWWKKKDDWDHELIRRGCTLLEGRHDFSAFCRAGDLPENAVRRMHFVRYICRGGLSVFRIRGDAFLTNMVRIMIGNLDAVASGRRPLSWLEELLRGASRSDSAMTAPPEGLFFWKVGYKD</sequence>
<feature type="binding site" evidence="4 6">
    <location>
        <position position="110"/>
    </location>
    <ligand>
        <name>substrate</name>
    </ligand>
</feature>
<dbReference type="PIRSF" id="PIRSF001430">
    <property type="entry name" value="tRNA_psdUrid_synth"/>
    <property type="match status" value="1"/>
</dbReference>
<dbReference type="PANTHER" id="PTHR11142:SF0">
    <property type="entry name" value="TRNA PSEUDOURIDINE SYNTHASE-LIKE 1"/>
    <property type="match status" value="1"/>
</dbReference>
<proteinExistence type="inferred from homology"/>
<evidence type="ECO:0000256" key="6">
    <source>
        <dbReference type="PIRSR" id="PIRSR001430-2"/>
    </source>
</evidence>
<dbReference type="Gene3D" id="3.30.70.660">
    <property type="entry name" value="Pseudouridine synthase I, catalytic domain, C-terminal subdomain"/>
    <property type="match status" value="1"/>
</dbReference>
<dbReference type="Gene3D" id="3.30.70.580">
    <property type="entry name" value="Pseudouridine synthase I, catalytic domain, N-terminal subdomain"/>
    <property type="match status" value="1"/>
</dbReference>
<dbReference type="GO" id="GO:0003723">
    <property type="term" value="F:RNA binding"/>
    <property type="evidence" value="ECO:0007669"/>
    <property type="project" value="InterPro"/>
</dbReference>
<protein>
    <recommendedName>
        <fullName evidence="4">tRNA pseudouridine synthase A</fullName>
        <ecNumber evidence="4">5.4.99.12</ecNumber>
    </recommendedName>
    <alternativeName>
        <fullName evidence="4">tRNA pseudouridine(38-40) synthase</fullName>
    </alternativeName>
    <alternativeName>
        <fullName evidence="4">tRNA pseudouridylate synthase I</fullName>
    </alternativeName>
    <alternativeName>
        <fullName evidence="4">tRNA-uridine isomerase I</fullName>
    </alternativeName>
</protein>
<dbReference type="RefSeq" id="WP_154527953.1">
    <property type="nucleotide sequence ID" value="NZ_VUNH01000002.1"/>
</dbReference>
<evidence type="ECO:0000256" key="1">
    <source>
        <dbReference type="ARBA" id="ARBA00009375"/>
    </source>
</evidence>
<evidence type="ECO:0000313" key="9">
    <source>
        <dbReference type="EMBL" id="MST54831.1"/>
    </source>
</evidence>
<dbReference type="InterPro" id="IPR020103">
    <property type="entry name" value="PsdUridine_synth_cat_dom_sf"/>
</dbReference>
<dbReference type="NCBIfam" id="TIGR00071">
    <property type="entry name" value="hisT_truA"/>
    <property type="match status" value="1"/>
</dbReference>
<evidence type="ECO:0000256" key="5">
    <source>
        <dbReference type="PIRSR" id="PIRSR001430-1"/>
    </source>
</evidence>
<dbReference type="EMBL" id="VUNH01000002">
    <property type="protein sequence ID" value="MST54831.1"/>
    <property type="molecule type" value="Genomic_DNA"/>
</dbReference>
<organism evidence="9 10">
    <name type="scientific">Pyramidobacter porci</name>
    <dbReference type="NCBI Taxonomy" id="2605789"/>
    <lineage>
        <taxon>Bacteria</taxon>
        <taxon>Thermotogati</taxon>
        <taxon>Synergistota</taxon>
        <taxon>Synergistia</taxon>
        <taxon>Synergistales</taxon>
        <taxon>Dethiosulfovibrionaceae</taxon>
        <taxon>Pyramidobacter</taxon>
    </lineage>
</organism>
<dbReference type="PANTHER" id="PTHR11142">
    <property type="entry name" value="PSEUDOURIDYLATE SYNTHASE"/>
    <property type="match status" value="1"/>
</dbReference>
<dbReference type="GO" id="GO:0031119">
    <property type="term" value="P:tRNA pseudouridine synthesis"/>
    <property type="evidence" value="ECO:0007669"/>
    <property type="project" value="UniProtKB-UniRule"/>
</dbReference>
<name>A0A6L5Y9F1_9BACT</name>
<feature type="active site" description="Nucleophile" evidence="4 5">
    <location>
        <position position="52"/>
    </location>
</feature>
<dbReference type="InterPro" id="IPR020095">
    <property type="entry name" value="PsdUridine_synth_TruA_C"/>
</dbReference>
<dbReference type="Pfam" id="PF01416">
    <property type="entry name" value="PseudoU_synth_1"/>
    <property type="match status" value="2"/>
</dbReference>